<keyword evidence="3" id="KW-1185">Reference proteome</keyword>
<feature type="transmembrane region" description="Helical" evidence="1">
    <location>
        <begin position="60"/>
        <end position="82"/>
    </location>
</feature>
<evidence type="ECO:0000313" key="2">
    <source>
        <dbReference type="EMBL" id="MCX7570425.1"/>
    </source>
</evidence>
<keyword evidence="1" id="KW-0812">Transmembrane</keyword>
<proteinExistence type="predicted"/>
<feature type="transmembrane region" description="Helical" evidence="1">
    <location>
        <begin position="94"/>
        <end position="113"/>
    </location>
</feature>
<organism evidence="2 3">
    <name type="scientific">Tumebacillus lacus</name>
    <dbReference type="NCBI Taxonomy" id="2995335"/>
    <lineage>
        <taxon>Bacteria</taxon>
        <taxon>Bacillati</taxon>
        <taxon>Bacillota</taxon>
        <taxon>Bacilli</taxon>
        <taxon>Bacillales</taxon>
        <taxon>Alicyclobacillaceae</taxon>
        <taxon>Tumebacillus</taxon>
    </lineage>
</organism>
<evidence type="ECO:0000256" key="1">
    <source>
        <dbReference type="SAM" id="Phobius"/>
    </source>
</evidence>
<keyword evidence="1" id="KW-0472">Membrane</keyword>
<keyword evidence="1" id="KW-1133">Transmembrane helix</keyword>
<comment type="caution">
    <text evidence="2">The sequence shown here is derived from an EMBL/GenBank/DDBJ whole genome shotgun (WGS) entry which is preliminary data.</text>
</comment>
<evidence type="ECO:0000313" key="3">
    <source>
        <dbReference type="Proteomes" id="UP001208017"/>
    </source>
</evidence>
<evidence type="ECO:0008006" key="4">
    <source>
        <dbReference type="Google" id="ProtNLM"/>
    </source>
</evidence>
<name>A0ABT3X0J0_9BACL</name>
<accession>A0ABT3X0J0</accession>
<protein>
    <recommendedName>
        <fullName evidence="4">TrbC/VirB2 family protein</fullName>
    </recommendedName>
</protein>
<dbReference type="Proteomes" id="UP001208017">
    <property type="component" value="Unassembled WGS sequence"/>
</dbReference>
<dbReference type="RefSeq" id="WP_267151670.1">
    <property type="nucleotide sequence ID" value="NZ_JAPMLT010000004.1"/>
</dbReference>
<sequence>MKTQTLDWKSFMRGEVRPKMEAPPAVLATVLAALTLTQATSAQAAVGDKIVHAFDPLINVVQSISYPVCFLSMAGGMLLIMVGQRHRGITMIKWSAIGYVGMQMVPSIMGIVADVGRSMK</sequence>
<dbReference type="EMBL" id="JAPMLT010000004">
    <property type="protein sequence ID" value="MCX7570425.1"/>
    <property type="molecule type" value="Genomic_DNA"/>
</dbReference>
<reference evidence="2 3" key="1">
    <citation type="submission" date="2022-11" db="EMBL/GenBank/DDBJ databases">
        <title>Study of microbial diversity in lake waters.</title>
        <authorList>
            <person name="Zhang J."/>
        </authorList>
    </citation>
    <scope>NUCLEOTIDE SEQUENCE [LARGE SCALE GENOMIC DNA]</scope>
    <source>
        <strain evidence="2 3">DT12</strain>
    </source>
</reference>
<gene>
    <name evidence="2" type="ORF">OS242_10665</name>
</gene>